<protein>
    <submittedName>
        <fullName evidence="1">Uncharacterized protein</fullName>
    </submittedName>
</protein>
<evidence type="ECO:0000313" key="1">
    <source>
        <dbReference type="EMBL" id="GBP46616.1"/>
    </source>
</evidence>
<dbReference type="AlphaFoldDB" id="A0A4C1W530"/>
<evidence type="ECO:0000313" key="2">
    <source>
        <dbReference type="Proteomes" id="UP000299102"/>
    </source>
</evidence>
<organism evidence="1 2">
    <name type="scientific">Eumeta variegata</name>
    <name type="common">Bagworm moth</name>
    <name type="synonym">Eumeta japonica</name>
    <dbReference type="NCBI Taxonomy" id="151549"/>
    <lineage>
        <taxon>Eukaryota</taxon>
        <taxon>Metazoa</taxon>
        <taxon>Ecdysozoa</taxon>
        <taxon>Arthropoda</taxon>
        <taxon>Hexapoda</taxon>
        <taxon>Insecta</taxon>
        <taxon>Pterygota</taxon>
        <taxon>Neoptera</taxon>
        <taxon>Endopterygota</taxon>
        <taxon>Lepidoptera</taxon>
        <taxon>Glossata</taxon>
        <taxon>Ditrysia</taxon>
        <taxon>Tineoidea</taxon>
        <taxon>Psychidae</taxon>
        <taxon>Oiketicinae</taxon>
        <taxon>Eumeta</taxon>
    </lineage>
</organism>
<comment type="caution">
    <text evidence="1">The sequence shown here is derived from an EMBL/GenBank/DDBJ whole genome shotgun (WGS) entry which is preliminary data.</text>
</comment>
<keyword evidence="2" id="KW-1185">Reference proteome</keyword>
<dbReference type="EMBL" id="BGZK01000487">
    <property type="protein sequence ID" value="GBP46616.1"/>
    <property type="molecule type" value="Genomic_DNA"/>
</dbReference>
<proteinExistence type="predicted"/>
<gene>
    <name evidence="1" type="ORF">EVAR_95078_1</name>
</gene>
<accession>A0A4C1W530</accession>
<dbReference type="Proteomes" id="UP000299102">
    <property type="component" value="Unassembled WGS sequence"/>
</dbReference>
<sequence>MTVSRCLPAHNEQAPATIPDFILVLIKSRALRQDYQVAPSGRSRYTRITADARTRLANADAQRAPKGFLPSFASHGAGITKKENAFDLPTIHQKHK</sequence>
<reference evidence="1 2" key="1">
    <citation type="journal article" date="2019" name="Commun. Biol.">
        <title>The bagworm genome reveals a unique fibroin gene that provides high tensile strength.</title>
        <authorList>
            <person name="Kono N."/>
            <person name="Nakamura H."/>
            <person name="Ohtoshi R."/>
            <person name="Tomita M."/>
            <person name="Numata K."/>
            <person name="Arakawa K."/>
        </authorList>
    </citation>
    <scope>NUCLEOTIDE SEQUENCE [LARGE SCALE GENOMIC DNA]</scope>
</reference>
<name>A0A4C1W530_EUMVA</name>